<accession>A0A4R0HLU2</accession>
<comment type="caution">
    <text evidence="2">The sequence shown here is derived from an EMBL/GenBank/DDBJ whole genome shotgun (WGS) entry which is preliminary data.</text>
</comment>
<dbReference type="RefSeq" id="WP_131335249.1">
    <property type="nucleotide sequence ID" value="NZ_SJJZ01000001.1"/>
</dbReference>
<feature type="signal peptide" evidence="1">
    <location>
        <begin position="1"/>
        <end position="22"/>
    </location>
</feature>
<dbReference type="EMBL" id="SJJZ01000001">
    <property type="protein sequence ID" value="TCC10860.1"/>
    <property type="molecule type" value="Genomic_DNA"/>
</dbReference>
<name>A0A4R0HLU2_9ACTN</name>
<sequence length="464" mass="48581">MMKRALATVSLCGLLLASISCGAEQGSGGASPLPKATHPAVPQNPDRDQAAVVNTLNRLNPCDLLPAVASLPATTLEPLNSLSMCARSNDELSVFADLGETSTHQTRFSQQPVAIAGVHGYLSPTDRNHCALVLPVSFTQAVVIGVTDKRASADACAVARASGTAAVPVLAGPRLQPAARWDACSALSRALGGGSELERRSFGVCAAKTTDERLSLDYSVPPDGKDPFRIAGKPARLRSYDDDCEVFWEQGPVGPGGNPAMRLTGKVHAATCDRATALATTTATVMNSPAPSAPVISGALTLRADQPDSPYPGGCDDLRHPRDCEPYHPVDLPKGADEIARQAAADPHVNCALAVAAVGKHVGTTFRPVYVGTREGPIPCTFVEPTHVLELRVELTLTNSRQALNGSPTSFTLADRPADRTDKPTYTTIRVAPTDKTLLTLTLTHGPVRGPDILPLAKTVVANL</sequence>
<dbReference type="PROSITE" id="PS51257">
    <property type="entry name" value="PROKAR_LIPOPROTEIN"/>
    <property type="match status" value="1"/>
</dbReference>
<protein>
    <recommendedName>
        <fullName evidence="4">DUF3558 domain-containing protein</fullName>
    </recommendedName>
</protein>
<gene>
    <name evidence="2" type="ORF">E0H45_06015</name>
</gene>
<reference evidence="2 3" key="1">
    <citation type="submission" date="2019-02" db="EMBL/GenBank/DDBJ databases">
        <title>Kribbella capetownensis sp. nov. and Kribbella speibonae sp. nov., isolated from soil.</title>
        <authorList>
            <person name="Curtis S.M."/>
            <person name="Norton I."/>
            <person name="Everest G.J."/>
            <person name="Meyers P.R."/>
        </authorList>
    </citation>
    <scope>NUCLEOTIDE SEQUENCE [LARGE SCALE GENOMIC DNA]</scope>
    <source>
        <strain evidence="2 3">KCTC 29219</strain>
    </source>
</reference>
<keyword evidence="3" id="KW-1185">Reference proteome</keyword>
<organism evidence="2 3">
    <name type="scientific">Kribbella soli</name>
    <dbReference type="NCBI Taxonomy" id="1124743"/>
    <lineage>
        <taxon>Bacteria</taxon>
        <taxon>Bacillati</taxon>
        <taxon>Actinomycetota</taxon>
        <taxon>Actinomycetes</taxon>
        <taxon>Propionibacteriales</taxon>
        <taxon>Kribbellaceae</taxon>
        <taxon>Kribbella</taxon>
    </lineage>
</organism>
<evidence type="ECO:0000313" key="2">
    <source>
        <dbReference type="EMBL" id="TCC10860.1"/>
    </source>
</evidence>
<dbReference type="OrthoDB" id="3589247at2"/>
<feature type="chain" id="PRO_5020549789" description="DUF3558 domain-containing protein" evidence="1">
    <location>
        <begin position="23"/>
        <end position="464"/>
    </location>
</feature>
<dbReference type="Proteomes" id="UP000292346">
    <property type="component" value="Unassembled WGS sequence"/>
</dbReference>
<evidence type="ECO:0008006" key="4">
    <source>
        <dbReference type="Google" id="ProtNLM"/>
    </source>
</evidence>
<dbReference type="AlphaFoldDB" id="A0A4R0HLU2"/>
<proteinExistence type="predicted"/>
<evidence type="ECO:0000313" key="3">
    <source>
        <dbReference type="Proteomes" id="UP000292346"/>
    </source>
</evidence>
<keyword evidence="1" id="KW-0732">Signal</keyword>
<evidence type="ECO:0000256" key="1">
    <source>
        <dbReference type="SAM" id="SignalP"/>
    </source>
</evidence>